<dbReference type="OMA" id="VVWDQIQ"/>
<proteinExistence type="predicted"/>
<dbReference type="AlphaFoldDB" id="A0A7N0TCI1"/>
<evidence type="ECO:0000313" key="2">
    <source>
        <dbReference type="Proteomes" id="UP000594263"/>
    </source>
</evidence>
<evidence type="ECO:0000313" key="1">
    <source>
        <dbReference type="EnsemblPlants" id="Kaladp0032s0312.1.v1.1"/>
    </source>
</evidence>
<organism evidence="1 2">
    <name type="scientific">Kalanchoe fedtschenkoi</name>
    <name type="common">Lavender scallops</name>
    <name type="synonym">South American air plant</name>
    <dbReference type="NCBI Taxonomy" id="63787"/>
    <lineage>
        <taxon>Eukaryota</taxon>
        <taxon>Viridiplantae</taxon>
        <taxon>Streptophyta</taxon>
        <taxon>Embryophyta</taxon>
        <taxon>Tracheophyta</taxon>
        <taxon>Spermatophyta</taxon>
        <taxon>Magnoliopsida</taxon>
        <taxon>eudicotyledons</taxon>
        <taxon>Gunneridae</taxon>
        <taxon>Pentapetalae</taxon>
        <taxon>Saxifragales</taxon>
        <taxon>Crassulaceae</taxon>
        <taxon>Kalanchoe</taxon>
    </lineage>
</organism>
<protein>
    <submittedName>
        <fullName evidence="1">Uncharacterized protein</fullName>
    </submittedName>
</protein>
<dbReference type="Gramene" id="Kaladp0032s0312.1.v1.1">
    <property type="protein sequence ID" value="Kaladp0032s0312.1.v1.1"/>
    <property type="gene ID" value="Kaladp0032s0312.v1.1"/>
</dbReference>
<keyword evidence="2" id="KW-1185">Reference proteome</keyword>
<dbReference type="Gene3D" id="3.90.550.50">
    <property type="match status" value="1"/>
</dbReference>
<sequence>MKSLVKVKLFFYNKLSLFLTLSILLVYLILFFRFSFSIPRYVFLSSTVEPLTFSYNPETRFLADNDNVGFQPDKTTLKHIMFGIAASSSLWHKRKSYIELWWKPRDMRGFVWLDKTTPVDNNNNTQIDSQLMHPPIRISSETYGFKYTRRGGHRSAIRISRIVSETVRLGLADVRWYVMGDDDTFFVAENLVRVLEKLDHDQFYYVGGNSESHDQNIRFSYNMAYGGGGFAISHALAKALAKMQDGCIKRHPALYGSDDRIHACMAELGVPVTKHAGFHQFDVYGSLFGLLTAHPVTSLVSLHHLDIVAPIFPKADRVQALRRLTVAMRLDSAALMQHSICYDKAHNWTVSVSWGYAVQIFSTIKSARVMEMPARTFKNWYRNYHRGGYAFNTRSFGRNQCQKPAIYYLFDAVLNEELHRTGTEYLPHPVFGNPWCETRKDREDPAVLVDRVEVHKTPDPQLW</sequence>
<accession>A0A7N0TCI1</accession>
<dbReference type="InterPro" id="IPR006740">
    <property type="entry name" value="DUF604"/>
</dbReference>
<dbReference type="FunFam" id="3.90.550.50:FF:000006">
    <property type="entry name" value="Fringe-related protein-like"/>
    <property type="match status" value="1"/>
</dbReference>
<dbReference type="PANTHER" id="PTHR10811">
    <property type="entry name" value="FRINGE-RELATED"/>
    <property type="match status" value="1"/>
</dbReference>
<name>A0A7N0TCI1_KALFE</name>
<dbReference type="Pfam" id="PF04646">
    <property type="entry name" value="DUF604"/>
    <property type="match status" value="1"/>
</dbReference>
<dbReference type="Proteomes" id="UP000594263">
    <property type="component" value="Unplaced"/>
</dbReference>
<reference evidence="1" key="1">
    <citation type="submission" date="2021-01" db="UniProtKB">
        <authorList>
            <consortium name="EnsemblPlants"/>
        </authorList>
    </citation>
    <scope>IDENTIFICATION</scope>
</reference>
<dbReference type="EnsemblPlants" id="Kaladp0032s0312.1.v1.1">
    <property type="protein sequence ID" value="Kaladp0032s0312.1.v1.1"/>
    <property type="gene ID" value="Kaladp0032s0312.v1.1"/>
</dbReference>